<proteinExistence type="predicted"/>
<evidence type="ECO:0000313" key="2">
    <source>
        <dbReference type="Proteomes" id="UP000683511"/>
    </source>
</evidence>
<dbReference type="KEGG" id="rsin:B6N60_04966"/>
<reference evidence="1" key="1">
    <citation type="submission" date="2017-04" db="EMBL/GenBank/DDBJ databases">
        <title>Genome deletions in a multicellular cyanobacterial endosymbiont for morphological adaptation in marine diatoms.</title>
        <authorList>
            <person name="Wang Y."/>
            <person name="Gao H."/>
            <person name="Li R."/>
            <person name="Xu X."/>
        </authorList>
    </citation>
    <scope>NUCLEOTIDE SEQUENCE</scope>
    <source>
        <strain evidence="1">FACHB 800</strain>
    </source>
</reference>
<dbReference type="RefSeq" id="WP_190606444.1">
    <property type="nucleotide sequence ID" value="NZ_CP021056.1"/>
</dbReference>
<gene>
    <name evidence="1" type="ORF">B6N60_04966</name>
</gene>
<organism evidence="1 2">
    <name type="scientific">Richelia sinica FACHB-800</name>
    <dbReference type="NCBI Taxonomy" id="1357546"/>
    <lineage>
        <taxon>Bacteria</taxon>
        <taxon>Bacillati</taxon>
        <taxon>Cyanobacteriota</taxon>
        <taxon>Cyanophyceae</taxon>
        <taxon>Nostocales</taxon>
        <taxon>Nostocaceae</taxon>
        <taxon>Richelia</taxon>
    </lineage>
</organism>
<evidence type="ECO:0000313" key="1">
    <source>
        <dbReference type="EMBL" id="QXE26235.1"/>
    </source>
</evidence>
<dbReference type="AlphaFoldDB" id="A0A975Y7D5"/>
<dbReference type="Proteomes" id="UP000683511">
    <property type="component" value="Chromosome"/>
</dbReference>
<dbReference type="EMBL" id="CP021056">
    <property type="protein sequence ID" value="QXE26235.1"/>
    <property type="molecule type" value="Genomic_DNA"/>
</dbReference>
<protein>
    <submittedName>
        <fullName evidence="1">Uncharacterized protein</fullName>
    </submittedName>
</protein>
<sequence length="240" mass="26587">MATNLQIQEIAIALTAKNLNPAALNPDFLKYTGIIPSDWELARQPVYNNGLVQLFFTNGFGIVVQPNQIILLEAIAGKTGNDMQVAKIANQLVEKLSQLEYQGVGINPRGLLIFDSEADAQKYIWGKLLTPGSWREFGEGEVNAALQLNYRLQQGVLNLGINQVNVQLGEKQLGGILFSGSFNYPLPNNSATKIQYLQQLINNWQNDLVTFQQFLVDKFLPSPETTSNISVFPQAVISYS</sequence>
<keyword evidence="2" id="KW-1185">Reference proteome</keyword>
<name>A0A975Y7D5_9NOST</name>
<accession>A0A975Y7D5</accession>